<dbReference type="AlphaFoldDB" id="A0AAW0EHP9"/>
<evidence type="ECO:0000256" key="10">
    <source>
        <dbReference type="RuleBase" id="RU361238"/>
    </source>
</evidence>
<comment type="catalytic activity">
    <reaction evidence="9">
        <text>feruloyl-polysaccharide + H2O = ferulate + polysaccharide.</text>
        <dbReference type="EC" id="3.1.1.73"/>
    </reaction>
</comment>
<accession>A0AAW0EHP9</accession>
<keyword evidence="12" id="KW-1185">Reference proteome</keyword>
<evidence type="ECO:0000313" key="12">
    <source>
        <dbReference type="Proteomes" id="UP001362999"/>
    </source>
</evidence>
<dbReference type="GO" id="GO:0030600">
    <property type="term" value="F:feruloyl esterase activity"/>
    <property type="evidence" value="ECO:0007669"/>
    <property type="project" value="UniProtKB-EC"/>
</dbReference>
<keyword evidence="6 10" id="KW-0378">Hydrolase</keyword>
<dbReference type="GO" id="GO:0046872">
    <property type="term" value="F:metal ion binding"/>
    <property type="evidence" value="ECO:0007669"/>
    <property type="project" value="UniProtKB-KW"/>
</dbReference>
<evidence type="ECO:0000256" key="8">
    <source>
        <dbReference type="ARBA" id="ARBA00023157"/>
    </source>
</evidence>
<dbReference type="PANTHER" id="PTHR33938">
    <property type="entry name" value="FERULOYL ESTERASE B-RELATED"/>
    <property type="match status" value="1"/>
</dbReference>
<dbReference type="Pfam" id="PF07519">
    <property type="entry name" value="Tannase"/>
    <property type="match status" value="2"/>
</dbReference>
<evidence type="ECO:0000256" key="9">
    <source>
        <dbReference type="ARBA" id="ARBA00034075"/>
    </source>
</evidence>
<keyword evidence="2" id="KW-0719">Serine esterase</keyword>
<evidence type="ECO:0000313" key="11">
    <source>
        <dbReference type="EMBL" id="KAK7063597.1"/>
    </source>
</evidence>
<dbReference type="Proteomes" id="UP001362999">
    <property type="component" value="Unassembled WGS sequence"/>
</dbReference>
<keyword evidence="3" id="KW-0119">Carbohydrate metabolism</keyword>
<evidence type="ECO:0000256" key="5">
    <source>
        <dbReference type="ARBA" id="ARBA00022729"/>
    </source>
</evidence>
<keyword evidence="3" id="KW-0624">Polysaccharide degradation</keyword>
<dbReference type="GO" id="GO:0045493">
    <property type="term" value="P:xylan catabolic process"/>
    <property type="evidence" value="ECO:0007669"/>
    <property type="project" value="UniProtKB-KW"/>
</dbReference>
<keyword evidence="3" id="KW-0858">Xylan degradation</keyword>
<dbReference type="EC" id="3.1.1.-" evidence="10"/>
<protein>
    <recommendedName>
        <fullName evidence="10">Carboxylic ester hydrolase</fullName>
        <ecNumber evidence="10">3.1.1.-</ecNumber>
    </recommendedName>
</protein>
<name>A0AAW0EHP9_9AGAR</name>
<gene>
    <name evidence="11" type="ORF">R3P38DRAFT_3301354</name>
</gene>
<comment type="similarity">
    <text evidence="1 10">Belongs to the tannase family.</text>
</comment>
<organism evidence="11 12">
    <name type="scientific">Favolaschia claudopus</name>
    <dbReference type="NCBI Taxonomy" id="2862362"/>
    <lineage>
        <taxon>Eukaryota</taxon>
        <taxon>Fungi</taxon>
        <taxon>Dikarya</taxon>
        <taxon>Basidiomycota</taxon>
        <taxon>Agaricomycotina</taxon>
        <taxon>Agaricomycetes</taxon>
        <taxon>Agaricomycetidae</taxon>
        <taxon>Agaricales</taxon>
        <taxon>Marasmiineae</taxon>
        <taxon>Mycenaceae</taxon>
        <taxon>Favolaschia</taxon>
    </lineage>
</organism>
<dbReference type="InterPro" id="IPR011118">
    <property type="entry name" value="Tannase/feruloyl_esterase"/>
</dbReference>
<dbReference type="EMBL" id="JAWWNJ010000001">
    <property type="protein sequence ID" value="KAK7063597.1"/>
    <property type="molecule type" value="Genomic_DNA"/>
</dbReference>
<dbReference type="PANTHER" id="PTHR33938:SF15">
    <property type="entry name" value="FERULOYL ESTERASE B-RELATED"/>
    <property type="match status" value="1"/>
</dbReference>
<evidence type="ECO:0000256" key="6">
    <source>
        <dbReference type="ARBA" id="ARBA00022801"/>
    </source>
</evidence>
<evidence type="ECO:0000256" key="1">
    <source>
        <dbReference type="ARBA" id="ARBA00006249"/>
    </source>
</evidence>
<keyword evidence="4" id="KW-0479">Metal-binding</keyword>
<proteinExistence type="inferred from homology"/>
<dbReference type="InterPro" id="IPR029058">
    <property type="entry name" value="AB_hydrolase_fold"/>
</dbReference>
<comment type="caution">
    <text evidence="11">The sequence shown here is derived from an EMBL/GenBank/DDBJ whole genome shotgun (WGS) entry which is preliminary data.</text>
</comment>
<keyword evidence="7" id="KW-0106">Calcium</keyword>
<keyword evidence="5" id="KW-0732">Signal</keyword>
<evidence type="ECO:0000256" key="4">
    <source>
        <dbReference type="ARBA" id="ARBA00022723"/>
    </source>
</evidence>
<evidence type="ECO:0000256" key="7">
    <source>
        <dbReference type="ARBA" id="ARBA00022837"/>
    </source>
</evidence>
<sequence length="485" mass="52459">MLVVVDAQLAGDYQTYQTACTALAARLDISDSSNILTSFVAAGTNLTFPSRDPSCGSPFQVVSSDMCTVTLDVATSDRSSTGMEVWLPFNWTGRFLSTGNGGLSGCIQYPDMDYTTSLGFATTGSNNGHSGTGGAAFLNNIEVVKDFAWRSLLTSAQVGKNVTREFFGRPHHKSYYNGCSTGGRQGWKMAQDFPEVFDGIVAGAPAIDWNMLVSWSGMFYPIFANAGPDGVPPLLLWPVIDAEILKQCDGIDGAIDGIIEEPSLCHFQADALLCSATKRSSCLTPKQVETVRAIFSPLVGENGTILFPALQYSPQFILAIAILYSQGQLSLEDDWYKYAVFNDPTFNATFLSPQDIAFASNLNPGDVNTFSGDLSAFKARGAKILHYHGQMDFGIPSANSNRYYELVAHTMGLPPSSLDEFYRLFRVSGMEHCGGGPGAIFIGLTGNNDPTLAVDYKRAHCRYPYRNVFGGKGNVKDPASWNCIL</sequence>
<evidence type="ECO:0000256" key="2">
    <source>
        <dbReference type="ARBA" id="ARBA00022487"/>
    </source>
</evidence>
<keyword evidence="8" id="KW-1015">Disulfide bond</keyword>
<reference evidence="11 12" key="1">
    <citation type="journal article" date="2024" name="J Genomics">
        <title>Draft genome sequencing and assembly of Favolaschia claudopus CIRM-BRFM 2984 isolated from oak limbs.</title>
        <authorList>
            <person name="Navarro D."/>
            <person name="Drula E."/>
            <person name="Chaduli D."/>
            <person name="Cazenave R."/>
            <person name="Ahrendt S."/>
            <person name="Wang J."/>
            <person name="Lipzen A."/>
            <person name="Daum C."/>
            <person name="Barry K."/>
            <person name="Grigoriev I.V."/>
            <person name="Favel A."/>
            <person name="Rosso M.N."/>
            <person name="Martin F."/>
        </authorList>
    </citation>
    <scope>NUCLEOTIDE SEQUENCE [LARGE SCALE GENOMIC DNA]</scope>
    <source>
        <strain evidence="11 12">CIRM-BRFM 2984</strain>
    </source>
</reference>
<dbReference type="SUPFAM" id="SSF53474">
    <property type="entry name" value="alpha/beta-Hydrolases"/>
    <property type="match status" value="1"/>
</dbReference>
<evidence type="ECO:0000256" key="3">
    <source>
        <dbReference type="ARBA" id="ARBA00022651"/>
    </source>
</evidence>